<dbReference type="InterPro" id="IPR006674">
    <property type="entry name" value="HD_domain"/>
</dbReference>
<reference evidence="4 5" key="1">
    <citation type="submission" date="2016-11" db="EMBL/GenBank/DDBJ databases">
        <authorList>
            <person name="Varghese N."/>
            <person name="Submissions S."/>
        </authorList>
    </citation>
    <scope>NUCLEOTIDE SEQUENCE [LARGE SCALE GENOMIC DNA]</scope>
    <source>
        <strain evidence="4 5">DSM 20664</strain>
    </source>
</reference>
<keyword evidence="5" id="KW-1185">Reference proteome</keyword>
<dbReference type="InterPro" id="IPR003607">
    <property type="entry name" value="HD/PDEase_dom"/>
</dbReference>
<dbReference type="PROSITE" id="PS51643">
    <property type="entry name" value="HD_CAS3"/>
    <property type="match status" value="1"/>
</dbReference>
<evidence type="ECO:0000313" key="5">
    <source>
        <dbReference type="Proteomes" id="UP000185093"/>
    </source>
</evidence>
<evidence type="ECO:0000313" key="4">
    <source>
        <dbReference type="EMBL" id="SIN62089.1"/>
    </source>
</evidence>
<comment type="caution">
    <text evidence="4">The sequence shown here is derived from an EMBL/GenBank/DDBJ whole genome shotgun (WGS) entry which is preliminary data.</text>
</comment>
<sequence>MLDDICVTINDIKENLKPGEKFKAVGVLTSARLKRDKNDQPYWDLAVMDASGTLNVKAWSDTKWWDARLGEKKALDQDQLAEIERISRQPVGILGVVTKFKQKLQYHVNQIYLLSADKYPPESFMEKSPVPIEQMERDFWAIVDSCGEPVRTLLHDFFDDEMWERFKVAPAAVKNHHAYVHGLIEHTLDVTKASRAIGSIYLNKGLKIDMDILTAGALLHDIGKLNAYSIDLAPQITLQGAVIDHIPLGYFTFMEFAKRFNFDENVILAIGHIIISHHGKKEYGSPVLPSTPEALIVSAADELDFLVYCWNSTPPADELSLSEYNGVAQRRFWKS</sequence>
<evidence type="ECO:0000259" key="3">
    <source>
        <dbReference type="PROSITE" id="PS51831"/>
    </source>
</evidence>
<dbReference type="SUPFAM" id="SSF109604">
    <property type="entry name" value="HD-domain/PDEase-like"/>
    <property type="match status" value="1"/>
</dbReference>
<evidence type="ECO:0000259" key="2">
    <source>
        <dbReference type="PROSITE" id="PS51643"/>
    </source>
</evidence>
<dbReference type="PANTHER" id="PTHR37294">
    <property type="entry name" value="3'-5' EXORIBONUCLEASE YHAM"/>
    <property type="match status" value="1"/>
</dbReference>
<dbReference type="InterPro" id="IPR006483">
    <property type="entry name" value="CRISPR-assoc_Cas3_HD"/>
</dbReference>
<name>A0ABY1JAH8_9BACT</name>
<dbReference type="CDD" id="cd00077">
    <property type="entry name" value="HDc"/>
    <property type="match status" value="1"/>
</dbReference>
<dbReference type="Pfam" id="PF01966">
    <property type="entry name" value="HD"/>
    <property type="match status" value="1"/>
</dbReference>
<dbReference type="InterPro" id="IPR006675">
    <property type="entry name" value="HDIG_dom"/>
</dbReference>
<dbReference type="NCBIfam" id="TIGR00277">
    <property type="entry name" value="HDIG"/>
    <property type="match status" value="1"/>
</dbReference>
<keyword evidence="1" id="KW-0378">Hydrolase</keyword>
<dbReference type="SMART" id="SM00471">
    <property type="entry name" value="HDc"/>
    <property type="match status" value="1"/>
</dbReference>
<feature type="domain" description="HD Cas3-type" evidence="2">
    <location>
        <begin position="176"/>
        <end position="335"/>
    </location>
</feature>
<dbReference type="PROSITE" id="PS51831">
    <property type="entry name" value="HD"/>
    <property type="match status" value="1"/>
</dbReference>
<accession>A0ABY1JAH8</accession>
<dbReference type="RefSeq" id="WP_014806875.1">
    <property type="nucleotide sequence ID" value="NZ_FSQZ01000001.1"/>
</dbReference>
<dbReference type="InterPro" id="IPR050798">
    <property type="entry name" value="YhaM_exoribonuc/phosphodiest"/>
</dbReference>
<dbReference type="Gene3D" id="1.10.3210.10">
    <property type="entry name" value="Hypothetical protein af1432"/>
    <property type="match status" value="1"/>
</dbReference>
<dbReference type="PANTHER" id="PTHR37294:SF1">
    <property type="entry name" value="3'-5' EXORIBONUCLEASE YHAM"/>
    <property type="match status" value="1"/>
</dbReference>
<dbReference type="EMBL" id="FSQZ01000001">
    <property type="protein sequence ID" value="SIN62089.1"/>
    <property type="molecule type" value="Genomic_DNA"/>
</dbReference>
<organism evidence="4 5">
    <name type="scientific">Acetomicrobium flavidum</name>
    <dbReference type="NCBI Taxonomy" id="49896"/>
    <lineage>
        <taxon>Bacteria</taxon>
        <taxon>Thermotogati</taxon>
        <taxon>Synergistota</taxon>
        <taxon>Synergistia</taxon>
        <taxon>Synergistales</taxon>
        <taxon>Acetomicrobiaceae</taxon>
        <taxon>Acetomicrobium</taxon>
    </lineage>
</organism>
<proteinExistence type="predicted"/>
<feature type="domain" description="HD" evidence="3">
    <location>
        <begin position="183"/>
        <end position="306"/>
    </location>
</feature>
<protein>
    <submittedName>
        <fullName evidence="4">3'-5' exoribonuclease</fullName>
    </submittedName>
</protein>
<evidence type="ECO:0000256" key="1">
    <source>
        <dbReference type="ARBA" id="ARBA00022801"/>
    </source>
</evidence>
<gene>
    <name evidence="4" type="ORF">SAMN05444368_0082</name>
</gene>
<dbReference type="Proteomes" id="UP000185093">
    <property type="component" value="Unassembled WGS sequence"/>
</dbReference>